<dbReference type="OrthoDB" id="8895516at2"/>
<sequence length="286" mass="32057">MKQDKRLLSRLFRERLALSLAERDMSVSALAARAGVDRSTVAQLLSAPDPRLPNGLVLANLASALGESADWLLGLSSQRGAVTDIVEQSVQVAEAARHPFDAQLRRWYREAAGYKVRHVPQTLPDLLKTPALLEVEYGRSLARSSDQAIADAAVQLDYIRQPDTDIEVAFAAHRLTDFADGAGIWGRMPPAERRRELEQMAQMARDLYPSLRVFLYDGRALYSAPFTVFGPGRAALYLGQRFLVFSSAVHIRLMIRHFDDLIRGAIVQAHDFADHVLREVARRDWR</sequence>
<dbReference type="AlphaFoldDB" id="A0A420WNF5"/>
<evidence type="ECO:0000313" key="2">
    <source>
        <dbReference type="EMBL" id="RKQ72571.1"/>
    </source>
</evidence>
<dbReference type="EMBL" id="RBIG01000001">
    <property type="protein sequence ID" value="RKQ72571.1"/>
    <property type="molecule type" value="Genomic_DNA"/>
</dbReference>
<accession>A0A420WNF5</accession>
<dbReference type="Pfam" id="PF01381">
    <property type="entry name" value="HTH_3"/>
    <property type="match status" value="1"/>
</dbReference>
<name>A0A420WNF5_9PROT</name>
<reference evidence="2 3" key="1">
    <citation type="submission" date="2018-10" db="EMBL/GenBank/DDBJ databases">
        <title>Comparative analysis of microorganisms from saline springs in Andes Mountain Range, Colombia.</title>
        <authorList>
            <person name="Rubin E."/>
        </authorList>
    </citation>
    <scope>NUCLEOTIDE SEQUENCE [LARGE SCALE GENOMIC DNA]</scope>
    <source>
        <strain evidence="2 3">USBA 36</strain>
    </source>
</reference>
<proteinExistence type="predicted"/>
<dbReference type="InterPro" id="IPR001387">
    <property type="entry name" value="Cro/C1-type_HTH"/>
</dbReference>
<dbReference type="Gene3D" id="1.10.260.40">
    <property type="entry name" value="lambda repressor-like DNA-binding domains"/>
    <property type="match status" value="1"/>
</dbReference>
<comment type="caution">
    <text evidence="2">The sequence shown here is derived from an EMBL/GenBank/DDBJ whole genome shotgun (WGS) entry which is preliminary data.</text>
</comment>
<dbReference type="SMART" id="SM00530">
    <property type="entry name" value="HTH_XRE"/>
    <property type="match status" value="1"/>
</dbReference>
<evidence type="ECO:0000313" key="3">
    <source>
        <dbReference type="Proteomes" id="UP000277424"/>
    </source>
</evidence>
<gene>
    <name evidence="2" type="ORF">BCL74_0339</name>
</gene>
<evidence type="ECO:0000259" key="1">
    <source>
        <dbReference type="PROSITE" id="PS50943"/>
    </source>
</evidence>
<dbReference type="InterPro" id="IPR010982">
    <property type="entry name" value="Lambda_DNA-bd_dom_sf"/>
</dbReference>
<dbReference type="SUPFAM" id="SSF47413">
    <property type="entry name" value="lambda repressor-like DNA-binding domains"/>
    <property type="match status" value="1"/>
</dbReference>
<dbReference type="RefSeq" id="WP_121217062.1">
    <property type="nucleotide sequence ID" value="NZ_RBIG01000001.1"/>
</dbReference>
<dbReference type="Proteomes" id="UP000277424">
    <property type="component" value="Unassembled WGS sequence"/>
</dbReference>
<protein>
    <submittedName>
        <fullName evidence="2">Helix-turn-helix protein</fullName>
    </submittedName>
</protein>
<feature type="domain" description="HTH cro/C1-type" evidence="1">
    <location>
        <begin position="22"/>
        <end position="72"/>
    </location>
</feature>
<dbReference type="PROSITE" id="PS50943">
    <property type="entry name" value="HTH_CROC1"/>
    <property type="match status" value="1"/>
</dbReference>
<organism evidence="2 3">
    <name type="scientific">Oceanibaculum indicum</name>
    <dbReference type="NCBI Taxonomy" id="526216"/>
    <lineage>
        <taxon>Bacteria</taxon>
        <taxon>Pseudomonadati</taxon>
        <taxon>Pseudomonadota</taxon>
        <taxon>Alphaproteobacteria</taxon>
        <taxon>Rhodospirillales</taxon>
        <taxon>Oceanibaculaceae</taxon>
        <taxon>Oceanibaculum</taxon>
    </lineage>
</organism>
<dbReference type="CDD" id="cd00093">
    <property type="entry name" value="HTH_XRE"/>
    <property type="match status" value="1"/>
</dbReference>
<dbReference type="GO" id="GO:0003677">
    <property type="term" value="F:DNA binding"/>
    <property type="evidence" value="ECO:0007669"/>
    <property type="project" value="InterPro"/>
</dbReference>